<gene>
    <name evidence="1" type="ORF">PDESU_04507</name>
</gene>
<evidence type="ECO:0008006" key="3">
    <source>
        <dbReference type="Google" id="ProtNLM"/>
    </source>
</evidence>
<dbReference type="PROSITE" id="PS51257">
    <property type="entry name" value="PROKAR_LIPOPROTEIN"/>
    <property type="match status" value="1"/>
</dbReference>
<dbReference type="Proteomes" id="UP000366872">
    <property type="component" value="Unassembled WGS sequence"/>
</dbReference>
<dbReference type="AlphaFoldDB" id="A0A6C2U765"/>
<evidence type="ECO:0000313" key="2">
    <source>
        <dbReference type="Proteomes" id="UP000366872"/>
    </source>
</evidence>
<protein>
    <recommendedName>
        <fullName evidence="3">Peptidase A2 domain-containing protein</fullName>
    </recommendedName>
</protein>
<organism evidence="1 2">
    <name type="scientific">Pontiella desulfatans</name>
    <dbReference type="NCBI Taxonomy" id="2750659"/>
    <lineage>
        <taxon>Bacteria</taxon>
        <taxon>Pseudomonadati</taxon>
        <taxon>Kiritimatiellota</taxon>
        <taxon>Kiritimatiellia</taxon>
        <taxon>Kiritimatiellales</taxon>
        <taxon>Pontiellaceae</taxon>
        <taxon>Pontiella</taxon>
    </lineage>
</organism>
<reference evidence="1 2" key="1">
    <citation type="submission" date="2019-04" db="EMBL/GenBank/DDBJ databases">
        <authorList>
            <person name="Van Vliet M D."/>
        </authorList>
    </citation>
    <scope>NUCLEOTIDE SEQUENCE [LARGE SCALE GENOMIC DNA]</scope>
    <source>
        <strain evidence="1 2">F1</strain>
    </source>
</reference>
<accession>A0A6C2U765</accession>
<keyword evidence="2" id="KW-1185">Reference proteome</keyword>
<proteinExistence type="predicted"/>
<dbReference type="RefSeq" id="WP_136081483.1">
    <property type="nucleotide sequence ID" value="NZ_CAAHFG010000003.1"/>
</dbReference>
<dbReference type="EMBL" id="CAAHFG010000003">
    <property type="protein sequence ID" value="VGO15918.1"/>
    <property type="molecule type" value="Genomic_DNA"/>
</dbReference>
<evidence type="ECO:0000313" key="1">
    <source>
        <dbReference type="EMBL" id="VGO15918.1"/>
    </source>
</evidence>
<name>A0A6C2U765_PONDE</name>
<sequence length="334" mass="37683">MKMPELAIPCLLSILLLGGCKSADEKTMADDGDEFVLPKMQQNTYLAHSKMPQYFGFEAYAVRGGLDFRGHARMHPNHMATVDFEKGKIPVIEVRGRSPRMKLKLLLDTSSPTSWMEFKASQEFEATFLGVDDQSIPYRGGYNTGGVEAYAAVVRQIRIDQLFMENVPLYVRMAMNSLGPLERGIQKPKVEAVFGWDNLVHFEYIQFDFREEAVHFSASIPYIPHQDLLMTEAKMVGLRGYGLAVEGAIFGEPTPIILDVAGDYHFIRSDVKVSKTKQVSIGDVVYRKVPTMLYPVDPTRTANPPPRAGRLMLENYLITICPKQGVVYFERFPE</sequence>